<dbReference type="EMBL" id="CP011125">
    <property type="protein sequence ID" value="AKF08535.1"/>
    <property type="molecule type" value="Genomic_DNA"/>
</dbReference>
<dbReference type="InterPro" id="IPR011055">
    <property type="entry name" value="Dup_hybrid_motif"/>
</dbReference>
<dbReference type="PANTHER" id="PTHR21666">
    <property type="entry name" value="PEPTIDASE-RELATED"/>
    <property type="match status" value="1"/>
</dbReference>
<dbReference type="RefSeq" id="WP_053235665.1">
    <property type="nucleotide sequence ID" value="NZ_CP011125.1"/>
</dbReference>
<feature type="chain" id="PRO_5002512919" evidence="2">
    <location>
        <begin position="25"/>
        <end position="306"/>
    </location>
</feature>
<keyword evidence="5" id="KW-1185">Reference proteome</keyword>
<evidence type="ECO:0000256" key="2">
    <source>
        <dbReference type="SAM" id="SignalP"/>
    </source>
</evidence>
<dbReference type="PANTHER" id="PTHR21666:SF270">
    <property type="entry name" value="MUREIN HYDROLASE ACTIVATOR ENVC"/>
    <property type="match status" value="1"/>
</dbReference>
<feature type="region of interest" description="Disordered" evidence="1">
    <location>
        <begin position="34"/>
        <end position="102"/>
    </location>
</feature>
<dbReference type="SUPFAM" id="SSF51261">
    <property type="entry name" value="Duplicated hybrid motif"/>
    <property type="match status" value="1"/>
</dbReference>
<organism evidence="4 5">
    <name type="scientific">Sandaracinus amylolyticus</name>
    <dbReference type="NCBI Taxonomy" id="927083"/>
    <lineage>
        <taxon>Bacteria</taxon>
        <taxon>Pseudomonadati</taxon>
        <taxon>Myxococcota</taxon>
        <taxon>Polyangia</taxon>
        <taxon>Polyangiales</taxon>
        <taxon>Sandaracinaceae</taxon>
        <taxon>Sandaracinus</taxon>
    </lineage>
</organism>
<feature type="compositionally biased region" description="Acidic residues" evidence="1">
    <location>
        <begin position="289"/>
        <end position="306"/>
    </location>
</feature>
<proteinExistence type="predicted"/>
<dbReference type="InterPro" id="IPR016047">
    <property type="entry name" value="M23ase_b-sheet_dom"/>
</dbReference>
<gene>
    <name evidence="4" type="ORF">DB32_005684</name>
</gene>
<dbReference type="Gene3D" id="2.70.70.10">
    <property type="entry name" value="Glucose Permease (Domain IIA)"/>
    <property type="match status" value="1"/>
</dbReference>
<evidence type="ECO:0000259" key="3">
    <source>
        <dbReference type="Pfam" id="PF01551"/>
    </source>
</evidence>
<protein>
    <submittedName>
        <fullName evidence="4">Putative peptidase</fullName>
    </submittedName>
</protein>
<dbReference type="KEGG" id="samy:DB32_005684"/>
<evidence type="ECO:0000256" key="1">
    <source>
        <dbReference type="SAM" id="MobiDB-lite"/>
    </source>
</evidence>
<sequence>MRAPVRGLPILASLLALATSIGSAQDVADAAPIEPDAAPIDPDAGVTSDAAVSAEPSPETRDETLPAGVGPIDWAESTGGRNCHRSRGRRVCEGPRRVPRPSAEALARQQALGLDQPRVAHHAVAGAPLPEWIAAVPAGAAHEDLLWPVQGGRLWRGFGIHQRLRRGRDGRMRRARGRRRHEGVDIGADPGTPIVAVNDGLVVYSDNRMSGYGNVVVLVHRDGSVSLYAHCSATYVAAGELVGRGQIIAAVGATGLAHGPHLHFEWRLEGRPRDPLRRFVGRPARPETAEDEPAADAPEPPDEEPG</sequence>
<dbReference type="GO" id="GO:0004222">
    <property type="term" value="F:metalloendopeptidase activity"/>
    <property type="evidence" value="ECO:0007669"/>
    <property type="project" value="TreeGrafter"/>
</dbReference>
<dbReference type="AlphaFoldDB" id="A0A0F6YLN6"/>
<evidence type="ECO:0000313" key="4">
    <source>
        <dbReference type="EMBL" id="AKF08535.1"/>
    </source>
</evidence>
<feature type="compositionally biased region" description="Low complexity" evidence="1">
    <location>
        <begin position="34"/>
        <end position="44"/>
    </location>
</feature>
<dbReference type="OrthoDB" id="9795421at2"/>
<evidence type="ECO:0000313" key="5">
    <source>
        <dbReference type="Proteomes" id="UP000034883"/>
    </source>
</evidence>
<dbReference type="InterPro" id="IPR050570">
    <property type="entry name" value="Cell_wall_metabolism_enzyme"/>
</dbReference>
<dbReference type="STRING" id="927083.DB32_005684"/>
<feature type="signal peptide" evidence="2">
    <location>
        <begin position="1"/>
        <end position="24"/>
    </location>
</feature>
<feature type="region of interest" description="Disordered" evidence="1">
    <location>
        <begin position="275"/>
        <end position="306"/>
    </location>
</feature>
<feature type="domain" description="M23ase beta-sheet core" evidence="3">
    <location>
        <begin position="180"/>
        <end position="275"/>
    </location>
</feature>
<keyword evidence="2" id="KW-0732">Signal</keyword>
<reference evidence="4 5" key="1">
    <citation type="submission" date="2015-03" db="EMBL/GenBank/DDBJ databases">
        <title>Genome assembly of Sandaracinus amylolyticus DSM 53668.</title>
        <authorList>
            <person name="Sharma G."/>
            <person name="Subramanian S."/>
        </authorList>
    </citation>
    <scope>NUCLEOTIDE SEQUENCE [LARGE SCALE GENOMIC DNA]</scope>
    <source>
        <strain evidence="4 5">DSM 53668</strain>
    </source>
</reference>
<dbReference type="Pfam" id="PF01551">
    <property type="entry name" value="Peptidase_M23"/>
    <property type="match status" value="1"/>
</dbReference>
<dbReference type="CDD" id="cd12797">
    <property type="entry name" value="M23_peptidase"/>
    <property type="match status" value="1"/>
</dbReference>
<name>A0A0F6YLN6_9BACT</name>
<accession>A0A0F6YLN6</accession>
<dbReference type="Proteomes" id="UP000034883">
    <property type="component" value="Chromosome"/>
</dbReference>